<organism evidence="2 3">
    <name type="scientific">Companilactobacillus mindensis DSM 14500</name>
    <dbReference type="NCBI Taxonomy" id="1423770"/>
    <lineage>
        <taxon>Bacteria</taxon>
        <taxon>Bacillati</taxon>
        <taxon>Bacillota</taxon>
        <taxon>Bacilli</taxon>
        <taxon>Lactobacillales</taxon>
        <taxon>Lactobacillaceae</taxon>
        <taxon>Companilactobacillus</taxon>
    </lineage>
</organism>
<name>A0A0R1QN83_9LACO</name>
<keyword evidence="1" id="KW-1133">Transmembrane helix</keyword>
<dbReference type="OrthoDB" id="2249491at2"/>
<evidence type="ECO:0008006" key="4">
    <source>
        <dbReference type="Google" id="ProtNLM"/>
    </source>
</evidence>
<sequence length="191" mass="22047">MILYLLIIFTIMTLGSWLLIDNIKVRLVTGWISILLLLISTVSLSANMNYHFGMQKEITYSSKKIIYTAGPLNSPQNLLITKEIGSNSNNYILIYRNSQKSIKPSAHFVPNRKQTAQLIRSRATYRLADVQQATIQTEQIKWVYQNQLMKTLFKVNDETELIKQKAIVTVPKTDWIVMPFNQINKNNNLKI</sequence>
<proteinExistence type="predicted"/>
<evidence type="ECO:0000256" key="1">
    <source>
        <dbReference type="SAM" id="Phobius"/>
    </source>
</evidence>
<reference evidence="2 3" key="1">
    <citation type="journal article" date="2015" name="Genome Announc.">
        <title>Expanding the biotechnology potential of lactobacilli through comparative genomics of 213 strains and associated genera.</title>
        <authorList>
            <person name="Sun Z."/>
            <person name="Harris H.M."/>
            <person name="McCann A."/>
            <person name="Guo C."/>
            <person name="Argimon S."/>
            <person name="Zhang W."/>
            <person name="Yang X."/>
            <person name="Jeffery I.B."/>
            <person name="Cooney J.C."/>
            <person name="Kagawa T.F."/>
            <person name="Liu W."/>
            <person name="Song Y."/>
            <person name="Salvetti E."/>
            <person name="Wrobel A."/>
            <person name="Rasinkangas P."/>
            <person name="Parkhill J."/>
            <person name="Rea M.C."/>
            <person name="O'Sullivan O."/>
            <person name="Ritari J."/>
            <person name="Douillard F.P."/>
            <person name="Paul Ross R."/>
            <person name="Yang R."/>
            <person name="Briner A.E."/>
            <person name="Felis G.E."/>
            <person name="de Vos W.M."/>
            <person name="Barrangou R."/>
            <person name="Klaenhammer T.R."/>
            <person name="Caufield P.W."/>
            <person name="Cui Y."/>
            <person name="Zhang H."/>
            <person name="O'Toole P.W."/>
        </authorList>
    </citation>
    <scope>NUCLEOTIDE SEQUENCE [LARGE SCALE GENOMIC DNA]</scope>
    <source>
        <strain evidence="2 3">DSM 14500</strain>
    </source>
</reference>
<dbReference type="PATRIC" id="fig|1423770.3.peg.1908"/>
<keyword evidence="1" id="KW-0812">Transmembrane</keyword>
<dbReference type="STRING" id="1423770.FD29_GL001858"/>
<dbReference type="RefSeq" id="WP_057887091.1">
    <property type="nucleotide sequence ID" value="NZ_AZEZ01000004.1"/>
</dbReference>
<keyword evidence="3" id="KW-1185">Reference proteome</keyword>
<dbReference type="Proteomes" id="UP000050872">
    <property type="component" value="Unassembled WGS sequence"/>
</dbReference>
<accession>A0A0R1QN83</accession>
<dbReference type="InterPro" id="IPR032083">
    <property type="entry name" value="DUF4811"/>
</dbReference>
<protein>
    <recommendedName>
        <fullName evidence="4">DUF4811 domain-containing protein</fullName>
    </recommendedName>
</protein>
<dbReference type="AlphaFoldDB" id="A0A0R1QN83"/>
<feature type="transmembrane region" description="Helical" evidence="1">
    <location>
        <begin position="28"/>
        <end position="46"/>
    </location>
</feature>
<gene>
    <name evidence="2" type="ORF">FD29_GL001858</name>
</gene>
<keyword evidence="1" id="KW-0472">Membrane</keyword>
<dbReference type="Pfam" id="PF16069">
    <property type="entry name" value="DUF4811"/>
    <property type="match status" value="1"/>
</dbReference>
<evidence type="ECO:0000313" key="3">
    <source>
        <dbReference type="Proteomes" id="UP000050872"/>
    </source>
</evidence>
<comment type="caution">
    <text evidence="2">The sequence shown here is derived from an EMBL/GenBank/DDBJ whole genome shotgun (WGS) entry which is preliminary data.</text>
</comment>
<dbReference type="EMBL" id="AZEZ01000004">
    <property type="protein sequence ID" value="KRL45857.1"/>
    <property type="molecule type" value="Genomic_DNA"/>
</dbReference>
<evidence type="ECO:0000313" key="2">
    <source>
        <dbReference type="EMBL" id="KRL45857.1"/>
    </source>
</evidence>